<reference evidence="3" key="1">
    <citation type="submission" date="2023-07" db="EMBL/GenBank/DDBJ databases">
        <title>Dyadobacter sp. nov 'subterranea' isolated from contaminted grondwater.</title>
        <authorList>
            <person name="Szabo I."/>
            <person name="Al-Omari J."/>
            <person name="Szerdahelyi S.G."/>
            <person name="Rado J."/>
        </authorList>
    </citation>
    <scope>NUCLEOTIDE SEQUENCE [LARGE SCALE GENOMIC DNA]</scope>
    <source>
        <strain evidence="3">UP-52</strain>
    </source>
</reference>
<keyword evidence="3" id="KW-1185">Reference proteome</keyword>
<proteinExistence type="predicted"/>
<dbReference type="GO" id="GO:0016787">
    <property type="term" value="F:hydrolase activity"/>
    <property type="evidence" value="ECO:0007669"/>
    <property type="project" value="UniProtKB-KW"/>
</dbReference>
<dbReference type="EMBL" id="JACYGY010000001">
    <property type="protein sequence ID" value="MBE9461433.1"/>
    <property type="molecule type" value="Genomic_DNA"/>
</dbReference>
<dbReference type="Proteomes" id="UP000634134">
    <property type="component" value="Unassembled WGS sequence"/>
</dbReference>
<accession>A0ABR9W7N6</accession>
<dbReference type="SUPFAM" id="SSF53474">
    <property type="entry name" value="alpha/beta-Hydrolases"/>
    <property type="match status" value="1"/>
</dbReference>
<evidence type="ECO:0000259" key="1">
    <source>
        <dbReference type="Pfam" id="PF12697"/>
    </source>
</evidence>
<organism evidence="2 3">
    <name type="scientific">Dyadobacter subterraneus</name>
    <dbReference type="NCBI Taxonomy" id="2773304"/>
    <lineage>
        <taxon>Bacteria</taxon>
        <taxon>Pseudomonadati</taxon>
        <taxon>Bacteroidota</taxon>
        <taxon>Cytophagia</taxon>
        <taxon>Cytophagales</taxon>
        <taxon>Spirosomataceae</taxon>
        <taxon>Dyadobacter</taxon>
    </lineage>
</organism>
<dbReference type="InterPro" id="IPR050228">
    <property type="entry name" value="Carboxylesterase_BioH"/>
</dbReference>
<dbReference type="PANTHER" id="PTHR43194:SF2">
    <property type="entry name" value="PEROXISOMAL MEMBRANE PROTEIN LPX1"/>
    <property type="match status" value="1"/>
</dbReference>
<evidence type="ECO:0000313" key="2">
    <source>
        <dbReference type="EMBL" id="MBE9461433.1"/>
    </source>
</evidence>
<dbReference type="PANTHER" id="PTHR43194">
    <property type="entry name" value="HYDROLASE ALPHA/BETA FOLD FAMILY"/>
    <property type="match status" value="1"/>
</dbReference>
<dbReference type="InterPro" id="IPR000073">
    <property type="entry name" value="AB_hydrolase_1"/>
</dbReference>
<dbReference type="InterPro" id="IPR029058">
    <property type="entry name" value="AB_hydrolase_fold"/>
</dbReference>
<evidence type="ECO:0000313" key="3">
    <source>
        <dbReference type="Proteomes" id="UP000634134"/>
    </source>
</evidence>
<name>A0ABR9W7N6_9BACT</name>
<dbReference type="RefSeq" id="WP_194119711.1">
    <property type="nucleotide sequence ID" value="NZ_JACYGY010000001.1"/>
</dbReference>
<comment type="caution">
    <text evidence="2">The sequence shown here is derived from an EMBL/GenBank/DDBJ whole genome shotgun (WGS) entry which is preliminary data.</text>
</comment>
<sequence length="261" mass="29232">MKVLPSKTILFVTGAFVSNACWDEWKTYFETKGYQTLAPAWPNKNASAEELRNRQPDALIASMRLSELIEYYAGIASGLPEKPILIGHSIGGLISQILLQRDLAAAAVAIHSVPPQGILTFKLSFLIAGWGPLGFFTPVNKSFLMSFRQWRYAFTNGLSMDTQKEGYYKLAIPESKMIVRDTITKVAKIDFEKPHAPLLLISGTADHTIPASLNYSNFIKYKSSGSVTDYKKFEGRTHFVLGQEGWQEVADYALKWLQKQN</sequence>
<feature type="domain" description="AB hydrolase-1" evidence="1">
    <location>
        <begin position="9"/>
        <end position="251"/>
    </location>
</feature>
<keyword evidence="2" id="KW-0378">Hydrolase</keyword>
<gene>
    <name evidence="2" type="ORF">IEE83_06020</name>
</gene>
<dbReference type="Gene3D" id="3.40.50.1820">
    <property type="entry name" value="alpha/beta hydrolase"/>
    <property type="match status" value="1"/>
</dbReference>
<dbReference type="Pfam" id="PF12697">
    <property type="entry name" value="Abhydrolase_6"/>
    <property type="match status" value="1"/>
</dbReference>
<protein>
    <submittedName>
        <fullName evidence="2">Alpha/beta hydrolase</fullName>
    </submittedName>
</protein>